<name>A0ABT6FAI0_9BACT</name>
<evidence type="ECO:0000259" key="2">
    <source>
        <dbReference type="PROSITE" id="PS51819"/>
    </source>
</evidence>
<protein>
    <submittedName>
        <fullName evidence="3">DUF1579 family protein</fullName>
    </submittedName>
</protein>
<dbReference type="RefSeq" id="WP_277860945.1">
    <property type="nucleotide sequence ID" value="NZ_JARRAG010000002.1"/>
</dbReference>
<evidence type="ECO:0000313" key="4">
    <source>
        <dbReference type="Proteomes" id="UP001216907"/>
    </source>
</evidence>
<sequence length="282" mass="29859">MNPLESLAGDAGEWSGTNTLQDPNTGKPEESPSTAGLTPVLGGRFVRLDYTWAYQGKPQEGSLLIGFDPESAEASGRWVDTWHMGRKVLDCHGTASADGAVVLRGSFAAPPGPDWGWRIEVASGGDGLRIKHVVIDPDGKEDPAAEGVYPRSSRPSSGAGGVAFKAVGPIGDTDANALPVKEIGPAVGYYTQCLGFALVSRDRTTARLRRGEVEIGLAANGEDPEQASCWFAVDDVEALWSEYEAKGVGPGAIDRQEYGGKAHRVFFAKDPYGVCFCFTQPA</sequence>
<dbReference type="InterPro" id="IPR004360">
    <property type="entry name" value="Glyas_Fos-R_dOase_dom"/>
</dbReference>
<accession>A0ABT6FAI0</accession>
<reference evidence="3 4" key="1">
    <citation type="submission" date="2023-03" db="EMBL/GenBank/DDBJ databases">
        <title>Paludisphaera mucosa sp. nov. a novel planctomycete from northern fen.</title>
        <authorList>
            <person name="Ivanova A."/>
        </authorList>
    </citation>
    <scope>NUCLEOTIDE SEQUENCE [LARGE SCALE GENOMIC DNA]</scope>
    <source>
        <strain evidence="3 4">Pla2</strain>
    </source>
</reference>
<dbReference type="InterPro" id="IPR029068">
    <property type="entry name" value="Glyas_Bleomycin-R_OHBP_Dase"/>
</dbReference>
<evidence type="ECO:0000256" key="1">
    <source>
        <dbReference type="SAM" id="MobiDB-lite"/>
    </source>
</evidence>
<dbReference type="Pfam" id="PF00903">
    <property type="entry name" value="Glyoxalase"/>
    <property type="match status" value="1"/>
</dbReference>
<feature type="region of interest" description="Disordered" evidence="1">
    <location>
        <begin position="1"/>
        <end position="37"/>
    </location>
</feature>
<dbReference type="EMBL" id="JARRAG010000002">
    <property type="protein sequence ID" value="MDG3004590.1"/>
    <property type="molecule type" value="Genomic_DNA"/>
</dbReference>
<dbReference type="InterPro" id="IPR037523">
    <property type="entry name" value="VOC_core"/>
</dbReference>
<keyword evidence="4" id="KW-1185">Reference proteome</keyword>
<organism evidence="3 4">
    <name type="scientific">Paludisphaera mucosa</name>
    <dbReference type="NCBI Taxonomy" id="3030827"/>
    <lineage>
        <taxon>Bacteria</taxon>
        <taxon>Pseudomonadati</taxon>
        <taxon>Planctomycetota</taxon>
        <taxon>Planctomycetia</taxon>
        <taxon>Isosphaerales</taxon>
        <taxon>Isosphaeraceae</taxon>
        <taxon>Paludisphaera</taxon>
    </lineage>
</organism>
<feature type="domain" description="VOC" evidence="2">
    <location>
        <begin position="172"/>
        <end position="281"/>
    </location>
</feature>
<dbReference type="Gene3D" id="3.10.180.10">
    <property type="entry name" value="2,3-Dihydroxybiphenyl 1,2-Dioxygenase, domain 1"/>
    <property type="match status" value="1"/>
</dbReference>
<evidence type="ECO:0000313" key="3">
    <source>
        <dbReference type="EMBL" id="MDG3004590.1"/>
    </source>
</evidence>
<proteinExistence type="predicted"/>
<dbReference type="Proteomes" id="UP001216907">
    <property type="component" value="Unassembled WGS sequence"/>
</dbReference>
<feature type="compositionally biased region" description="Polar residues" evidence="1">
    <location>
        <begin position="15"/>
        <end position="24"/>
    </location>
</feature>
<dbReference type="InterPro" id="IPR011473">
    <property type="entry name" value="DUF1579"/>
</dbReference>
<dbReference type="SUPFAM" id="SSF54593">
    <property type="entry name" value="Glyoxalase/Bleomycin resistance protein/Dihydroxybiphenyl dioxygenase"/>
    <property type="match status" value="1"/>
</dbReference>
<dbReference type="PROSITE" id="PS51819">
    <property type="entry name" value="VOC"/>
    <property type="match status" value="1"/>
</dbReference>
<feature type="region of interest" description="Disordered" evidence="1">
    <location>
        <begin position="141"/>
        <end position="160"/>
    </location>
</feature>
<gene>
    <name evidence="3" type="ORF">PZE19_12455</name>
</gene>
<comment type="caution">
    <text evidence="3">The sequence shown here is derived from an EMBL/GenBank/DDBJ whole genome shotgun (WGS) entry which is preliminary data.</text>
</comment>
<dbReference type="Pfam" id="PF07617">
    <property type="entry name" value="DUF1579"/>
    <property type="match status" value="1"/>
</dbReference>